<comment type="caution">
    <text evidence="1">The sequence shown here is derived from an EMBL/GenBank/DDBJ whole genome shotgun (WGS) entry which is preliminary data.</text>
</comment>
<protein>
    <submittedName>
        <fullName evidence="1">Uncharacterized protein</fullName>
    </submittedName>
</protein>
<organism evidence="1 2">
    <name type="scientific">Lactuca sativa</name>
    <name type="common">Garden lettuce</name>
    <dbReference type="NCBI Taxonomy" id="4236"/>
    <lineage>
        <taxon>Eukaryota</taxon>
        <taxon>Viridiplantae</taxon>
        <taxon>Streptophyta</taxon>
        <taxon>Embryophyta</taxon>
        <taxon>Tracheophyta</taxon>
        <taxon>Spermatophyta</taxon>
        <taxon>Magnoliopsida</taxon>
        <taxon>eudicotyledons</taxon>
        <taxon>Gunneridae</taxon>
        <taxon>Pentapetalae</taxon>
        <taxon>asterids</taxon>
        <taxon>campanulids</taxon>
        <taxon>Asterales</taxon>
        <taxon>Asteraceae</taxon>
        <taxon>Cichorioideae</taxon>
        <taxon>Cichorieae</taxon>
        <taxon>Lactucinae</taxon>
        <taxon>Lactuca</taxon>
    </lineage>
</organism>
<gene>
    <name evidence="1" type="ORF">LSAT_V11C300102810</name>
</gene>
<reference evidence="1 2" key="1">
    <citation type="journal article" date="2017" name="Nat. Commun.">
        <title>Genome assembly with in vitro proximity ligation data and whole-genome triplication in lettuce.</title>
        <authorList>
            <person name="Reyes-Chin-Wo S."/>
            <person name="Wang Z."/>
            <person name="Yang X."/>
            <person name="Kozik A."/>
            <person name="Arikit S."/>
            <person name="Song C."/>
            <person name="Xia L."/>
            <person name="Froenicke L."/>
            <person name="Lavelle D.O."/>
            <person name="Truco M.J."/>
            <person name="Xia R."/>
            <person name="Zhu S."/>
            <person name="Xu C."/>
            <person name="Xu H."/>
            <person name="Xu X."/>
            <person name="Cox K."/>
            <person name="Korf I."/>
            <person name="Meyers B.C."/>
            <person name="Michelmore R.W."/>
        </authorList>
    </citation>
    <scope>NUCLEOTIDE SEQUENCE [LARGE SCALE GENOMIC DNA]</scope>
    <source>
        <strain evidence="2">cv. Salinas</strain>
        <tissue evidence="1">Seedlings</tissue>
    </source>
</reference>
<proteinExistence type="predicted"/>
<dbReference type="AlphaFoldDB" id="A0A9R1W0P5"/>
<name>A0A9R1W0P5_LACSA</name>
<keyword evidence="2" id="KW-1185">Reference proteome</keyword>
<sequence>MGKFSLLIENEVNNFPTHVRFNHLKYMMDNFFNDEEEKKLMMMMMMKMLKAVRILNKEVWMEMYMMEVVKKVLMIREKMEYIMFKKQVELVSISK</sequence>
<dbReference type="Proteomes" id="UP000235145">
    <property type="component" value="Unassembled WGS sequence"/>
</dbReference>
<dbReference type="EMBL" id="NBSK02000003">
    <property type="protein sequence ID" value="KAJ0215308.1"/>
    <property type="molecule type" value="Genomic_DNA"/>
</dbReference>
<evidence type="ECO:0000313" key="1">
    <source>
        <dbReference type="EMBL" id="KAJ0215308.1"/>
    </source>
</evidence>
<accession>A0A9R1W0P5</accession>
<evidence type="ECO:0000313" key="2">
    <source>
        <dbReference type="Proteomes" id="UP000235145"/>
    </source>
</evidence>